<accession>A0ABQ7CI57</accession>
<keyword evidence="4" id="KW-1185">Reference proteome</keyword>
<dbReference type="EMBL" id="QGKV02000832">
    <property type="protein sequence ID" value="KAF3551629.1"/>
    <property type="molecule type" value="Genomic_DNA"/>
</dbReference>
<keyword evidence="1" id="KW-1133">Transmembrane helix</keyword>
<feature type="transmembrane region" description="Helical" evidence="1">
    <location>
        <begin position="348"/>
        <end position="368"/>
    </location>
</feature>
<evidence type="ECO:0000259" key="2">
    <source>
        <dbReference type="Pfam" id="PF24938"/>
    </source>
</evidence>
<feature type="transmembrane region" description="Helical" evidence="1">
    <location>
        <begin position="323"/>
        <end position="342"/>
    </location>
</feature>
<dbReference type="Pfam" id="PF24938">
    <property type="entry name" value="DUF7755"/>
    <property type="match status" value="1"/>
</dbReference>
<dbReference type="PANTHER" id="PTHR36330">
    <property type="entry name" value="LIPASE/LIPOOXYGENASE, PLAT/LH2 FAMILY PROTEIN"/>
    <property type="match status" value="1"/>
</dbReference>
<dbReference type="InterPro" id="IPR036392">
    <property type="entry name" value="PLAT/LH2_dom_sf"/>
</dbReference>
<dbReference type="SUPFAM" id="SSF49723">
    <property type="entry name" value="Lipase/lipooxygenase domain (PLAT/LH2 domain)"/>
    <property type="match status" value="1"/>
</dbReference>
<evidence type="ECO:0000256" key="1">
    <source>
        <dbReference type="SAM" id="Phobius"/>
    </source>
</evidence>
<dbReference type="InterPro" id="IPR056657">
    <property type="entry name" value="DUF7755"/>
</dbReference>
<dbReference type="Gene3D" id="2.60.60.20">
    <property type="entry name" value="PLAT/LH2 domain"/>
    <property type="match status" value="1"/>
</dbReference>
<reference evidence="3 4" key="1">
    <citation type="journal article" date="2020" name="BMC Genomics">
        <title>Intraspecific diversification of the crop wild relative Brassica cretica Lam. using demographic model selection.</title>
        <authorList>
            <person name="Kioukis A."/>
            <person name="Michalopoulou V.A."/>
            <person name="Briers L."/>
            <person name="Pirintsos S."/>
            <person name="Studholme D.J."/>
            <person name="Pavlidis P."/>
            <person name="Sarris P.F."/>
        </authorList>
    </citation>
    <scope>NUCLEOTIDE SEQUENCE [LARGE SCALE GENOMIC DNA]</scope>
    <source>
        <strain evidence="4">cv. PFS-1207/04</strain>
    </source>
</reference>
<keyword evidence="1" id="KW-0472">Membrane</keyword>
<evidence type="ECO:0000313" key="4">
    <source>
        <dbReference type="Proteomes" id="UP000266723"/>
    </source>
</evidence>
<feature type="transmembrane region" description="Helical" evidence="1">
    <location>
        <begin position="389"/>
        <end position="410"/>
    </location>
</feature>
<keyword evidence="1" id="KW-0812">Transmembrane</keyword>
<name>A0ABQ7CI57_BRACR</name>
<feature type="domain" description="DUF7755" evidence="2">
    <location>
        <begin position="152"/>
        <end position="285"/>
    </location>
</feature>
<sequence>MIKRGMRHRTIASFGFIWKGRNELIFARTQTSPVSILSKALEEASIWFAVNTTERVESDNRSGRLTTPLKWSPPPVGSLKCNVGIAWERPNGYNGASWILRDHNGMTIMHSRSSFSGVQSQMEAELLGLKFAVESMVSTRQCGVILESHYLLVKLQTSNVFGSGISDMNARVLLCLIDDKGDSVLQTIPATLSSNDESFKFQRGSVDEFTFLGPELGKIRAVWISLESGQWRIGGVSLWVVKGPVLGETNVEESYCYRYDFEVDEILLGESSDLSMVELRPTRITELTDSDQISSSSAPPNIGSTVISNEESMEEYENLKLSLLLYDALLILLGSSLVSFSLGGNSAVAFFFGGTVGFLYLLLLQRSVDELQAPGSSSSSSSQILTGRVKIPVLSLALAIGLLVLAVRGYCPTALHCVQSSCCFGCV</sequence>
<organism evidence="3 4">
    <name type="scientific">Brassica cretica</name>
    <name type="common">Mustard</name>
    <dbReference type="NCBI Taxonomy" id="69181"/>
    <lineage>
        <taxon>Eukaryota</taxon>
        <taxon>Viridiplantae</taxon>
        <taxon>Streptophyta</taxon>
        <taxon>Embryophyta</taxon>
        <taxon>Tracheophyta</taxon>
        <taxon>Spermatophyta</taxon>
        <taxon>Magnoliopsida</taxon>
        <taxon>eudicotyledons</taxon>
        <taxon>Gunneridae</taxon>
        <taxon>Pentapetalae</taxon>
        <taxon>rosids</taxon>
        <taxon>malvids</taxon>
        <taxon>Brassicales</taxon>
        <taxon>Brassicaceae</taxon>
        <taxon>Brassiceae</taxon>
        <taxon>Brassica</taxon>
    </lineage>
</organism>
<gene>
    <name evidence="3" type="ORF">DY000_02010603</name>
</gene>
<protein>
    <recommendedName>
        <fullName evidence="2">DUF7755 domain-containing protein</fullName>
    </recommendedName>
</protein>
<proteinExistence type="predicted"/>
<comment type="caution">
    <text evidence="3">The sequence shown here is derived from an EMBL/GenBank/DDBJ whole genome shotgun (WGS) entry which is preliminary data.</text>
</comment>
<evidence type="ECO:0000313" key="3">
    <source>
        <dbReference type="EMBL" id="KAF3551629.1"/>
    </source>
</evidence>
<dbReference type="Proteomes" id="UP000266723">
    <property type="component" value="Unassembled WGS sequence"/>
</dbReference>
<dbReference type="PANTHER" id="PTHR36330:SF2">
    <property type="entry name" value="LIPASE_LIPOOXYGENASE, PLAT_LH2 FAMILY PROTEIN"/>
    <property type="match status" value="1"/>
</dbReference>